<comment type="caution">
    <text evidence="1">The sequence shown here is derived from an EMBL/GenBank/DDBJ whole genome shotgun (WGS) entry which is preliminary data.</text>
</comment>
<organism evidence="1 2">
    <name type="scientific">Austropuccinia psidii MF-1</name>
    <dbReference type="NCBI Taxonomy" id="1389203"/>
    <lineage>
        <taxon>Eukaryota</taxon>
        <taxon>Fungi</taxon>
        <taxon>Dikarya</taxon>
        <taxon>Basidiomycota</taxon>
        <taxon>Pucciniomycotina</taxon>
        <taxon>Pucciniomycetes</taxon>
        <taxon>Pucciniales</taxon>
        <taxon>Sphaerophragmiaceae</taxon>
        <taxon>Austropuccinia</taxon>
    </lineage>
</organism>
<proteinExistence type="predicted"/>
<dbReference type="EMBL" id="AVOT02020715">
    <property type="protein sequence ID" value="MBW0509063.1"/>
    <property type="molecule type" value="Genomic_DNA"/>
</dbReference>
<gene>
    <name evidence="1" type="ORF">O181_048778</name>
</gene>
<evidence type="ECO:0000313" key="2">
    <source>
        <dbReference type="Proteomes" id="UP000765509"/>
    </source>
</evidence>
<dbReference type="AlphaFoldDB" id="A0A9Q3HKT1"/>
<accession>A0A9Q3HKT1</accession>
<name>A0A9Q3HKT1_9BASI</name>
<dbReference type="Proteomes" id="UP000765509">
    <property type="component" value="Unassembled WGS sequence"/>
</dbReference>
<reference evidence="1" key="1">
    <citation type="submission" date="2021-03" db="EMBL/GenBank/DDBJ databases">
        <title>Draft genome sequence of rust myrtle Austropuccinia psidii MF-1, a brazilian biotype.</title>
        <authorList>
            <person name="Quecine M.C."/>
            <person name="Pachon D.M.R."/>
            <person name="Bonatelli M.L."/>
            <person name="Correr F.H."/>
            <person name="Franceschini L.M."/>
            <person name="Leite T.F."/>
            <person name="Margarido G.R.A."/>
            <person name="Almeida C.A."/>
            <person name="Ferrarezi J.A."/>
            <person name="Labate C.A."/>
        </authorList>
    </citation>
    <scope>NUCLEOTIDE SEQUENCE</scope>
    <source>
        <strain evidence="1">MF-1</strain>
    </source>
</reference>
<sequence>METKKLISFFKEALSSKIKSWCSNENQVKLVMRKTEHLRHVLQKPGQKGTGTINPKAGVDLILKLLYCVEQQTRITPYNMTPVSTAGKWANIPEKIPRKQMQQTYQITSPLLMFQHQHQKYLMSSRLPIW</sequence>
<protein>
    <submittedName>
        <fullName evidence="1">Uncharacterized protein</fullName>
    </submittedName>
</protein>
<keyword evidence="2" id="KW-1185">Reference proteome</keyword>
<evidence type="ECO:0000313" key="1">
    <source>
        <dbReference type="EMBL" id="MBW0509063.1"/>
    </source>
</evidence>